<feature type="transmembrane region" description="Helical" evidence="1">
    <location>
        <begin position="52"/>
        <end position="75"/>
    </location>
</feature>
<evidence type="ECO:0000313" key="3">
    <source>
        <dbReference type="Proteomes" id="UP000176420"/>
    </source>
</evidence>
<proteinExistence type="predicted"/>
<gene>
    <name evidence="2" type="ORF">A2319_05825</name>
</gene>
<keyword evidence="1" id="KW-0472">Membrane</keyword>
<evidence type="ECO:0008006" key="4">
    <source>
        <dbReference type="Google" id="ProtNLM"/>
    </source>
</evidence>
<evidence type="ECO:0000313" key="2">
    <source>
        <dbReference type="EMBL" id="OGY85845.1"/>
    </source>
</evidence>
<comment type="caution">
    <text evidence="2">The sequence shown here is derived from an EMBL/GenBank/DDBJ whole genome shotgun (WGS) entry which is preliminary data.</text>
</comment>
<accession>A0A1G2B9Z6</accession>
<sequence>MTKRLINKLLFNEEVVLSVIHVSWWHYLMPLLRHGFLLFLAFFLLYPLQTFAFWGLVIFFLLMALALFGILRVIILRTQNIFIITDQRFIDIDQRSLFFREVSECDLAQIKDIRYNTKGIIATLGRLGTIALYYGDNNGHLEIPDVVDPLRVKERILQAQNYHNKKTIETQEEI</sequence>
<dbReference type="EMBL" id="MHKI01000027">
    <property type="protein sequence ID" value="OGY85845.1"/>
    <property type="molecule type" value="Genomic_DNA"/>
</dbReference>
<feature type="transmembrane region" description="Helical" evidence="1">
    <location>
        <begin position="27"/>
        <end position="46"/>
    </location>
</feature>
<keyword evidence="1" id="KW-0812">Transmembrane</keyword>
<keyword evidence="1" id="KW-1133">Transmembrane helix</keyword>
<name>A0A1G2B9Z6_9BACT</name>
<protein>
    <recommendedName>
        <fullName evidence="4">DUF304 domain-containing protein</fullName>
    </recommendedName>
</protein>
<dbReference type="Proteomes" id="UP000176420">
    <property type="component" value="Unassembled WGS sequence"/>
</dbReference>
<evidence type="ECO:0000256" key="1">
    <source>
        <dbReference type="SAM" id="Phobius"/>
    </source>
</evidence>
<dbReference type="AlphaFoldDB" id="A0A1G2B9Z6"/>
<reference evidence="2 3" key="1">
    <citation type="journal article" date="2016" name="Nat. Commun.">
        <title>Thousands of microbial genomes shed light on interconnected biogeochemical processes in an aquifer system.</title>
        <authorList>
            <person name="Anantharaman K."/>
            <person name="Brown C.T."/>
            <person name="Hug L.A."/>
            <person name="Sharon I."/>
            <person name="Castelle C.J."/>
            <person name="Probst A.J."/>
            <person name="Thomas B.C."/>
            <person name="Singh A."/>
            <person name="Wilkins M.J."/>
            <person name="Karaoz U."/>
            <person name="Brodie E.L."/>
            <person name="Williams K.H."/>
            <person name="Hubbard S.S."/>
            <person name="Banfield J.F."/>
        </authorList>
    </citation>
    <scope>NUCLEOTIDE SEQUENCE [LARGE SCALE GENOMIC DNA]</scope>
</reference>
<organism evidence="2 3">
    <name type="scientific">Candidatus Kerfeldbacteria bacterium RIFOXYB2_FULL_38_14</name>
    <dbReference type="NCBI Taxonomy" id="1798547"/>
    <lineage>
        <taxon>Bacteria</taxon>
        <taxon>Candidatus Kerfeldiibacteriota</taxon>
    </lineage>
</organism>